<dbReference type="GO" id="GO:0005524">
    <property type="term" value="F:ATP binding"/>
    <property type="evidence" value="ECO:0007669"/>
    <property type="project" value="UniProtKB-KW"/>
</dbReference>
<keyword evidence="10" id="KW-0472">Membrane</keyword>
<organism evidence="12 13">
    <name type="scientific">Cutibacterium avidum</name>
    <dbReference type="NCBI Taxonomy" id="33010"/>
    <lineage>
        <taxon>Bacteria</taxon>
        <taxon>Bacillati</taxon>
        <taxon>Actinomycetota</taxon>
        <taxon>Actinomycetes</taxon>
        <taxon>Propionibacteriales</taxon>
        <taxon>Propionibacteriaceae</taxon>
        <taxon>Cutibacterium</taxon>
    </lineage>
</organism>
<feature type="transmembrane region" description="Helical" evidence="10">
    <location>
        <begin position="122"/>
        <end position="141"/>
    </location>
</feature>
<keyword evidence="10" id="KW-1133">Transmembrane helix</keyword>
<accession>A0AB35XJJ4</accession>
<dbReference type="EMBL" id="JBAKUA010000008">
    <property type="protein sequence ID" value="MEH1546728.1"/>
    <property type="molecule type" value="Genomic_DNA"/>
</dbReference>
<keyword evidence="5" id="KW-0547">Nucleotide-binding</keyword>
<gene>
    <name evidence="12" type="ORF">V7F78_06855</name>
</gene>
<keyword evidence="6 12" id="KW-0418">Kinase</keyword>
<dbReference type="GO" id="GO:0046983">
    <property type="term" value="F:protein dimerization activity"/>
    <property type="evidence" value="ECO:0007669"/>
    <property type="project" value="InterPro"/>
</dbReference>
<dbReference type="InterPro" id="IPR036890">
    <property type="entry name" value="HATPase_C_sf"/>
</dbReference>
<feature type="compositionally biased region" description="Polar residues" evidence="9">
    <location>
        <begin position="377"/>
        <end position="389"/>
    </location>
</feature>
<reference evidence="12" key="1">
    <citation type="submission" date="2024-02" db="EMBL/GenBank/DDBJ databases">
        <title>Bacterial skin colonization with Propionibacterium avidum as a risk factor for Periprosthetic Joint Infections - a single-center prospective study.</title>
        <authorList>
            <person name="Achermann Y."/>
        </authorList>
    </citation>
    <scope>NUCLEOTIDE SEQUENCE</scope>
    <source>
        <strain evidence="12">PAVI-2017310195</strain>
    </source>
</reference>
<evidence type="ECO:0000256" key="8">
    <source>
        <dbReference type="ARBA" id="ARBA00023012"/>
    </source>
</evidence>
<dbReference type="PANTHER" id="PTHR24421:SF10">
    <property type="entry name" value="NITRATE_NITRITE SENSOR PROTEIN NARQ"/>
    <property type="match status" value="1"/>
</dbReference>
<feature type="transmembrane region" description="Helical" evidence="10">
    <location>
        <begin position="148"/>
        <end position="167"/>
    </location>
</feature>
<dbReference type="Proteomes" id="UP001309299">
    <property type="component" value="Unassembled WGS sequence"/>
</dbReference>
<name>A0AB35XJJ4_9ACTN</name>
<dbReference type="InterPro" id="IPR011712">
    <property type="entry name" value="Sig_transdc_His_kin_sub3_dim/P"/>
</dbReference>
<dbReference type="Gene3D" id="1.20.5.1930">
    <property type="match status" value="1"/>
</dbReference>
<dbReference type="PANTHER" id="PTHR24421">
    <property type="entry name" value="NITRATE/NITRITE SENSOR PROTEIN NARX-RELATED"/>
    <property type="match status" value="1"/>
</dbReference>
<feature type="region of interest" description="Disordered" evidence="9">
    <location>
        <begin position="356"/>
        <end position="389"/>
    </location>
</feature>
<evidence type="ECO:0000259" key="11">
    <source>
        <dbReference type="Pfam" id="PF07730"/>
    </source>
</evidence>
<sequence>MVRTRPVLDSPGRPLIASGVVLAVLLIIAVMTMVLQRDPTLTPGRRILGIVLSTVQAVGFMWLQTRMVRHGKGSRNMRATLGRVGFWATWGLVAVGVVNLWLTNSWTLFGASVATPLLLLPGVWSVVATLVTLIVGFSDLVVTHTSPLTSAAVVLVTIAVSVNLYAFTKLSTALVELRSSQEEIARLRVDAERHRISRDLHDIIGRTLVATSMRQQAALHLVDRDPQRAKEQLDAAHDAITEGQHQLRSIIQAEMSTSLPDEISDATFLCDRLHIDFRMDDRGRPHKPFDSAAAAALREGITNMLKHSAAGYCHVAISPDLLTVTNDGCPQSPRPSTTPGTGIDHLRSQIEALGGSVTTSRPSRGTFRLRCSFPTRGASTTTPATEGGR</sequence>
<dbReference type="AlphaFoldDB" id="A0AB35XJJ4"/>
<feature type="transmembrane region" description="Helical" evidence="10">
    <location>
        <begin position="84"/>
        <end position="102"/>
    </location>
</feature>
<dbReference type="RefSeq" id="WP_138237736.1">
    <property type="nucleotide sequence ID" value="NZ_AP024309.1"/>
</dbReference>
<evidence type="ECO:0000256" key="7">
    <source>
        <dbReference type="ARBA" id="ARBA00022840"/>
    </source>
</evidence>
<comment type="catalytic activity">
    <reaction evidence="1">
        <text>ATP + protein L-histidine = ADP + protein N-phospho-L-histidine.</text>
        <dbReference type="EC" id="2.7.13.3"/>
    </reaction>
</comment>
<evidence type="ECO:0000313" key="12">
    <source>
        <dbReference type="EMBL" id="MEH1546728.1"/>
    </source>
</evidence>
<feature type="transmembrane region" description="Helical" evidence="10">
    <location>
        <begin position="47"/>
        <end position="63"/>
    </location>
</feature>
<evidence type="ECO:0000256" key="2">
    <source>
        <dbReference type="ARBA" id="ARBA00012438"/>
    </source>
</evidence>
<comment type="caution">
    <text evidence="12">The sequence shown here is derived from an EMBL/GenBank/DDBJ whole genome shotgun (WGS) entry which is preliminary data.</text>
</comment>
<feature type="transmembrane region" description="Helical" evidence="10">
    <location>
        <begin position="12"/>
        <end position="35"/>
    </location>
</feature>
<dbReference type="EC" id="2.7.13.3" evidence="2"/>
<evidence type="ECO:0000313" key="13">
    <source>
        <dbReference type="Proteomes" id="UP001309299"/>
    </source>
</evidence>
<evidence type="ECO:0000256" key="9">
    <source>
        <dbReference type="SAM" id="MobiDB-lite"/>
    </source>
</evidence>
<feature type="domain" description="Signal transduction histidine kinase subgroup 3 dimerisation and phosphoacceptor" evidence="11">
    <location>
        <begin position="192"/>
        <end position="252"/>
    </location>
</feature>
<evidence type="ECO:0000256" key="6">
    <source>
        <dbReference type="ARBA" id="ARBA00022777"/>
    </source>
</evidence>
<dbReference type="InterPro" id="IPR050482">
    <property type="entry name" value="Sensor_HK_TwoCompSys"/>
</dbReference>
<evidence type="ECO:0000256" key="4">
    <source>
        <dbReference type="ARBA" id="ARBA00022679"/>
    </source>
</evidence>
<keyword evidence="7" id="KW-0067">ATP-binding</keyword>
<dbReference type="Pfam" id="PF07730">
    <property type="entry name" value="HisKA_3"/>
    <property type="match status" value="1"/>
</dbReference>
<evidence type="ECO:0000256" key="5">
    <source>
        <dbReference type="ARBA" id="ARBA00022741"/>
    </source>
</evidence>
<keyword evidence="4" id="KW-0808">Transferase</keyword>
<dbReference type="GO" id="GO:0000155">
    <property type="term" value="F:phosphorelay sensor kinase activity"/>
    <property type="evidence" value="ECO:0007669"/>
    <property type="project" value="InterPro"/>
</dbReference>
<evidence type="ECO:0000256" key="1">
    <source>
        <dbReference type="ARBA" id="ARBA00000085"/>
    </source>
</evidence>
<proteinExistence type="predicted"/>
<protein>
    <recommendedName>
        <fullName evidence="2">histidine kinase</fullName>
        <ecNumber evidence="2">2.7.13.3</ecNumber>
    </recommendedName>
</protein>
<evidence type="ECO:0000256" key="10">
    <source>
        <dbReference type="SAM" id="Phobius"/>
    </source>
</evidence>
<keyword evidence="10" id="KW-0812">Transmembrane</keyword>
<dbReference type="Gene3D" id="3.30.565.10">
    <property type="entry name" value="Histidine kinase-like ATPase, C-terminal domain"/>
    <property type="match status" value="1"/>
</dbReference>
<dbReference type="GO" id="GO:0016020">
    <property type="term" value="C:membrane"/>
    <property type="evidence" value="ECO:0007669"/>
    <property type="project" value="InterPro"/>
</dbReference>
<evidence type="ECO:0000256" key="3">
    <source>
        <dbReference type="ARBA" id="ARBA00022553"/>
    </source>
</evidence>
<keyword evidence="3" id="KW-0597">Phosphoprotein</keyword>
<keyword evidence="8" id="KW-0902">Two-component regulatory system</keyword>